<evidence type="ECO:0000256" key="1">
    <source>
        <dbReference type="SAM" id="MobiDB-lite"/>
    </source>
</evidence>
<reference evidence="2" key="1">
    <citation type="journal article" date="2015" name="Nature">
        <title>Complex archaea that bridge the gap between prokaryotes and eukaryotes.</title>
        <authorList>
            <person name="Spang A."/>
            <person name="Saw J.H."/>
            <person name="Jorgensen S.L."/>
            <person name="Zaremba-Niedzwiedzka K."/>
            <person name="Martijn J."/>
            <person name="Lind A.E."/>
            <person name="van Eijk R."/>
            <person name="Schleper C."/>
            <person name="Guy L."/>
            <person name="Ettema T.J."/>
        </authorList>
    </citation>
    <scope>NUCLEOTIDE SEQUENCE</scope>
</reference>
<feature type="compositionally biased region" description="Basic and acidic residues" evidence="1">
    <location>
        <begin position="121"/>
        <end position="156"/>
    </location>
</feature>
<proteinExistence type="predicted"/>
<gene>
    <name evidence="2" type="ORF">LCGC14_2110730</name>
</gene>
<protein>
    <submittedName>
        <fullName evidence="2">Uncharacterized protein</fullName>
    </submittedName>
</protein>
<accession>A0A0F9GKB8</accession>
<dbReference type="EMBL" id="LAZR01026082">
    <property type="protein sequence ID" value="KKL69855.1"/>
    <property type="molecule type" value="Genomic_DNA"/>
</dbReference>
<comment type="caution">
    <text evidence="2">The sequence shown here is derived from an EMBL/GenBank/DDBJ whole genome shotgun (WGS) entry which is preliminary data.</text>
</comment>
<organism evidence="2">
    <name type="scientific">marine sediment metagenome</name>
    <dbReference type="NCBI Taxonomy" id="412755"/>
    <lineage>
        <taxon>unclassified sequences</taxon>
        <taxon>metagenomes</taxon>
        <taxon>ecological metagenomes</taxon>
    </lineage>
</organism>
<dbReference type="AlphaFoldDB" id="A0A0F9GKB8"/>
<feature type="region of interest" description="Disordered" evidence="1">
    <location>
        <begin position="90"/>
        <end position="156"/>
    </location>
</feature>
<sequence length="156" mass="17533">MSDQFNIDRDTNLKERIDPTGRKWEVHTKRGSSLYHARPNPDRDDAVIPSLFHGEWTKAELLLEKIDLYLVRAWDKSDAAAEDARRIKEAAKEQAKLATVSKEPKTEGADSVPDVAADMTADEKEAAIQRAVDADNREFASKSEAKRITAQQAKDK</sequence>
<evidence type="ECO:0000313" key="2">
    <source>
        <dbReference type="EMBL" id="KKL69855.1"/>
    </source>
</evidence>
<name>A0A0F9GKB8_9ZZZZ</name>